<dbReference type="AlphaFoldDB" id="A0A3N4RGR3"/>
<dbReference type="Gene3D" id="2.160.20.10">
    <property type="entry name" value="Single-stranded right-handed beta-helix, Pectin lyase-like"/>
    <property type="match status" value="1"/>
</dbReference>
<dbReference type="SMART" id="SM00710">
    <property type="entry name" value="PbH1"/>
    <property type="match status" value="6"/>
</dbReference>
<dbReference type="EMBL" id="RKQG01000001">
    <property type="protein sequence ID" value="RPE32006.1"/>
    <property type="molecule type" value="Genomic_DNA"/>
</dbReference>
<feature type="domain" description="CBM-cenC" evidence="4">
    <location>
        <begin position="34"/>
        <end position="146"/>
    </location>
</feature>
<gene>
    <name evidence="5" type="ORF">EDD38_0251</name>
</gene>
<dbReference type="Proteomes" id="UP000266906">
    <property type="component" value="Unassembled WGS sequence"/>
</dbReference>
<feature type="chain" id="PRO_5018012896" evidence="3">
    <location>
        <begin position="32"/>
        <end position="499"/>
    </location>
</feature>
<comment type="caution">
    <text evidence="5">The sequence shown here is derived from an EMBL/GenBank/DDBJ whole genome shotgun (WGS) entry which is preliminary data.</text>
</comment>
<dbReference type="GO" id="GO:0016829">
    <property type="term" value="F:lyase activity"/>
    <property type="evidence" value="ECO:0007669"/>
    <property type="project" value="UniProtKB-KW"/>
</dbReference>
<dbReference type="InterPro" id="IPR008979">
    <property type="entry name" value="Galactose-bd-like_sf"/>
</dbReference>
<dbReference type="InterPro" id="IPR012334">
    <property type="entry name" value="Pectin_lyas_fold"/>
</dbReference>
<feature type="signal peptide" evidence="3">
    <location>
        <begin position="1"/>
        <end position="31"/>
    </location>
</feature>
<evidence type="ECO:0000256" key="3">
    <source>
        <dbReference type="SAM" id="SignalP"/>
    </source>
</evidence>
<sequence length="499" mass="50013">MTHRLHRGAAATGALALGSAVLALLPAQAGAATELLANGGFESGTLSPWSCTGTAALTASGPHSGAAALSATPGAGDLAPCTQGVDVRPNTGYTLSAWVKGSYVTLAATGTGVSTSTWANAAGWTQLTRTFTTGPDTTRVTVALSGWYGSPYQADDVSLTALGAVPTPSPSSSAPPSPSPSPSTSTPGQGDATLTPSAPASSAAANTVRVSTAKELQAALSAAVPGRTIQLADGTYSGNFKITTAGTAAARITLTGSPNAVLTTSTGGGYGLSLAGAPYWTVQGITVTNAQKGIMVDSSDYVVLDGVTVHHTTMEGVHFRNSSSHGVLRNSTVHDTGTAHDGKGEGVYVGTANTLTDKSDYVQIVGNTIGPNIGAENIDLKEGTTGGLVSGNRFDGNGLTNINYDDSWVDVKGNGYVIENNTGVRTMNDGYQTHTQQPGWGCGTVFRGNRSDLTGANGANAAKYAIDVTNYSAACPVTVTADNTVTGGTALVNPGIPVG</sequence>
<dbReference type="Pfam" id="PF02018">
    <property type="entry name" value="CBM_4_9"/>
    <property type="match status" value="1"/>
</dbReference>
<proteinExistence type="predicted"/>
<dbReference type="GO" id="GO:0016798">
    <property type="term" value="F:hydrolase activity, acting on glycosyl bonds"/>
    <property type="evidence" value="ECO:0007669"/>
    <property type="project" value="InterPro"/>
</dbReference>
<dbReference type="Gene3D" id="2.60.120.260">
    <property type="entry name" value="Galactose-binding domain-like"/>
    <property type="match status" value="1"/>
</dbReference>
<feature type="region of interest" description="Disordered" evidence="2">
    <location>
        <begin position="162"/>
        <end position="203"/>
    </location>
</feature>
<organism evidence="5 6">
    <name type="scientific">Kitasatospora cineracea</name>
    <dbReference type="NCBI Taxonomy" id="88074"/>
    <lineage>
        <taxon>Bacteria</taxon>
        <taxon>Bacillati</taxon>
        <taxon>Actinomycetota</taxon>
        <taxon>Actinomycetes</taxon>
        <taxon>Kitasatosporales</taxon>
        <taxon>Streptomycetaceae</taxon>
        <taxon>Kitasatospora</taxon>
    </lineage>
</organism>
<evidence type="ECO:0000313" key="6">
    <source>
        <dbReference type="Proteomes" id="UP000266906"/>
    </source>
</evidence>
<keyword evidence="5" id="KW-0456">Lyase</keyword>
<evidence type="ECO:0000259" key="4">
    <source>
        <dbReference type="Pfam" id="PF02018"/>
    </source>
</evidence>
<dbReference type="InterPro" id="IPR003305">
    <property type="entry name" value="CenC_carb-bd"/>
</dbReference>
<keyword evidence="1" id="KW-0378">Hydrolase</keyword>
<evidence type="ECO:0000256" key="1">
    <source>
        <dbReference type="ARBA" id="ARBA00022801"/>
    </source>
</evidence>
<reference evidence="5 6" key="1">
    <citation type="submission" date="2018-11" db="EMBL/GenBank/DDBJ databases">
        <title>Sequencing the genomes of 1000 actinobacteria strains.</title>
        <authorList>
            <person name="Klenk H.-P."/>
        </authorList>
    </citation>
    <scope>NUCLEOTIDE SEQUENCE [LARGE SCALE GENOMIC DNA]</scope>
    <source>
        <strain evidence="5 6">DSM 44781</strain>
    </source>
</reference>
<feature type="compositionally biased region" description="Pro residues" evidence="2">
    <location>
        <begin position="167"/>
        <end position="181"/>
    </location>
</feature>
<dbReference type="InterPro" id="IPR006626">
    <property type="entry name" value="PbH1"/>
</dbReference>
<protein>
    <submittedName>
        <fullName evidence="5">Parallel beta helix pectate lyase-like protein</fullName>
    </submittedName>
</protein>
<dbReference type="SUPFAM" id="SSF49785">
    <property type="entry name" value="Galactose-binding domain-like"/>
    <property type="match status" value="1"/>
</dbReference>
<evidence type="ECO:0000256" key="2">
    <source>
        <dbReference type="SAM" id="MobiDB-lite"/>
    </source>
</evidence>
<dbReference type="InterPro" id="IPR011050">
    <property type="entry name" value="Pectin_lyase_fold/virulence"/>
</dbReference>
<keyword evidence="3" id="KW-0732">Signal</keyword>
<accession>A0A3N4RGR3</accession>
<dbReference type="SUPFAM" id="SSF51126">
    <property type="entry name" value="Pectin lyase-like"/>
    <property type="match status" value="1"/>
</dbReference>
<keyword evidence="6" id="KW-1185">Reference proteome</keyword>
<evidence type="ECO:0000313" key="5">
    <source>
        <dbReference type="EMBL" id="RPE32006.1"/>
    </source>
</evidence>
<name>A0A3N4RGR3_9ACTN</name>